<evidence type="ECO:0000256" key="2">
    <source>
        <dbReference type="ARBA" id="ARBA00017589"/>
    </source>
</evidence>
<accession>A0A8H6KYZ2</accession>
<dbReference type="Proteomes" id="UP000593566">
    <property type="component" value="Unassembled WGS sequence"/>
</dbReference>
<feature type="compositionally biased region" description="Basic and acidic residues" evidence="5">
    <location>
        <begin position="211"/>
        <end position="230"/>
    </location>
</feature>
<evidence type="ECO:0000313" key="7">
    <source>
        <dbReference type="Proteomes" id="UP000593566"/>
    </source>
</evidence>
<sequence>MSQHSKTFLAASVLNDGKIVSYRSLGRELKVHSNVAKKMLYEFYSTQTTKKPSSIKATYLLDGVPKGPKEFGVNGHQQDGEDIHMQSSPYMSSSMPHQEEQEEAVPSRSITLAKEEDLEAAKAKYRQIHSIHIYSLGPSRVQNLQILSDCNRAISVEYANEDPLVFGEKYGVIHNTGVKRRTGRRPPIGAQPVPTETVNEKASSKSQGLNREQKNAVKPSDRPPPSDKSTKSTSQAAFAPDIRAERPRDVEKKPVSKPAAAKREQSDIFKSFSKPKAKLKHEDAGSPTGAFPVPSTAHSQEFKSVQEDEPMKDASEDEQEEDFVVSNSANRRTSKSQSERAEQLRKMMEDEDEEMEAAGEDAPQTSQESEPVDGPTSQKDVSPEPPIVVTGGRRRGRRKVMKKKTIKDNEGYLVTKEEPAWESFSEDELPPHKQKTPASTATSSMGKGKMSGGKPGQGNIMSFFGKK</sequence>
<dbReference type="PANTHER" id="PTHR17598:SF13">
    <property type="entry name" value="DNA POLYMERASE DELTA SUBUNIT 3"/>
    <property type="match status" value="1"/>
</dbReference>
<evidence type="ECO:0000256" key="1">
    <source>
        <dbReference type="ARBA" id="ARBA00004123"/>
    </source>
</evidence>
<feature type="compositionally biased region" description="Low complexity" evidence="5">
    <location>
        <begin position="85"/>
        <end position="96"/>
    </location>
</feature>
<feature type="compositionally biased region" description="Basic and acidic residues" evidence="5">
    <location>
        <begin position="337"/>
        <end position="348"/>
    </location>
</feature>
<dbReference type="InterPro" id="IPR019038">
    <property type="entry name" value="POLD3"/>
</dbReference>
<dbReference type="RefSeq" id="XP_037156994.1">
    <property type="nucleotide sequence ID" value="XM_037298359.1"/>
</dbReference>
<gene>
    <name evidence="6" type="ORF">HO133_007468</name>
</gene>
<dbReference type="Pfam" id="PF09507">
    <property type="entry name" value="CDC27"/>
    <property type="match status" value="1"/>
</dbReference>
<evidence type="ECO:0000256" key="5">
    <source>
        <dbReference type="SAM" id="MobiDB-lite"/>
    </source>
</evidence>
<organism evidence="6 7">
    <name type="scientific">Letharia lupina</name>
    <dbReference type="NCBI Taxonomy" id="560253"/>
    <lineage>
        <taxon>Eukaryota</taxon>
        <taxon>Fungi</taxon>
        <taxon>Dikarya</taxon>
        <taxon>Ascomycota</taxon>
        <taxon>Pezizomycotina</taxon>
        <taxon>Lecanoromycetes</taxon>
        <taxon>OSLEUM clade</taxon>
        <taxon>Lecanoromycetidae</taxon>
        <taxon>Lecanorales</taxon>
        <taxon>Lecanorineae</taxon>
        <taxon>Parmeliaceae</taxon>
        <taxon>Letharia</taxon>
    </lineage>
</organism>
<feature type="region of interest" description="Disordered" evidence="5">
    <location>
        <begin position="79"/>
        <end position="108"/>
    </location>
</feature>
<evidence type="ECO:0000256" key="4">
    <source>
        <dbReference type="ARBA" id="ARBA00023242"/>
    </source>
</evidence>
<evidence type="ECO:0000256" key="3">
    <source>
        <dbReference type="ARBA" id="ARBA00022705"/>
    </source>
</evidence>
<feature type="compositionally biased region" description="Basic and acidic residues" evidence="5">
    <location>
        <begin position="300"/>
        <end position="314"/>
    </location>
</feature>
<evidence type="ECO:0000313" key="6">
    <source>
        <dbReference type="EMBL" id="KAF6229352.1"/>
    </source>
</evidence>
<feature type="compositionally biased region" description="Basic and acidic residues" evidence="5">
    <location>
        <begin position="406"/>
        <end position="419"/>
    </location>
</feature>
<keyword evidence="7" id="KW-1185">Reference proteome</keyword>
<comment type="caution">
    <text evidence="6">The sequence shown here is derived from an EMBL/GenBank/DDBJ whole genome shotgun (WGS) entry which is preliminary data.</text>
</comment>
<dbReference type="GO" id="GO:0006297">
    <property type="term" value="P:nucleotide-excision repair, DNA gap filling"/>
    <property type="evidence" value="ECO:0007669"/>
    <property type="project" value="TreeGrafter"/>
</dbReference>
<comment type="subcellular location">
    <subcellularLocation>
        <location evidence="1">Nucleus</location>
    </subcellularLocation>
</comment>
<dbReference type="GO" id="GO:0003887">
    <property type="term" value="F:DNA-directed DNA polymerase activity"/>
    <property type="evidence" value="ECO:0007669"/>
    <property type="project" value="TreeGrafter"/>
</dbReference>
<feature type="compositionally biased region" description="Basic residues" evidence="5">
    <location>
        <begin position="392"/>
        <end position="405"/>
    </location>
</feature>
<dbReference type="AlphaFoldDB" id="A0A8H6KYZ2"/>
<dbReference type="Gene3D" id="3.90.1030.20">
    <property type="entry name" value="DNA polymerase delta, p66 (Cdc27) subunit, wHTH domain"/>
    <property type="match status" value="1"/>
</dbReference>
<protein>
    <recommendedName>
        <fullName evidence="2">DNA polymerase delta subunit 3</fullName>
    </recommendedName>
</protein>
<dbReference type="InterPro" id="IPR041913">
    <property type="entry name" value="POLD3_sf"/>
</dbReference>
<dbReference type="GO" id="GO:1904161">
    <property type="term" value="P:DNA synthesis involved in UV-damage excision repair"/>
    <property type="evidence" value="ECO:0007669"/>
    <property type="project" value="TreeGrafter"/>
</dbReference>
<name>A0A8H6KYZ2_9LECA</name>
<feature type="compositionally biased region" description="Polar residues" evidence="5">
    <location>
        <begin position="363"/>
        <end position="380"/>
    </location>
</feature>
<dbReference type="GO" id="GO:0043625">
    <property type="term" value="C:delta DNA polymerase complex"/>
    <property type="evidence" value="ECO:0007669"/>
    <property type="project" value="InterPro"/>
</dbReference>
<keyword evidence="3" id="KW-0235">DNA replication</keyword>
<proteinExistence type="predicted"/>
<feature type="compositionally biased region" description="Acidic residues" evidence="5">
    <location>
        <begin position="349"/>
        <end position="359"/>
    </location>
</feature>
<dbReference type="PANTHER" id="PTHR17598">
    <property type="entry name" value="DNA POLYMERASE DELTA SUBUNIT 3"/>
    <property type="match status" value="1"/>
</dbReference>
<feature type="region of interest" description="Disordered" evidence="5">
    <location>
        <begin position="177"/>
        <end position="467"/>
    </location>
</feature>
<dbReference type="GeneID" id="59335867"/>
<keyword evidence="4" id="KW-0539">Nucleus</keyword>
<dbReference type="GO" id="GO:0006271">
    <property type="term" value="P:DNA strand elongation involved in DNA replication"/>
    <property type="evidence" value="ECO:0007669"/>
    <property type="project" value="TreeGrafter"/>
</dbReference>
<feature type="compositionally biased region" description="Basic and acidic residues" evidence="5">
    <location>
        <begin position="242"/>
        <end position="254"/>
    </location>
</feature>
<dbReference type="EMBL" id="JACCJB010000003">
    <property type="protein sequence ID" value="KAF6229352.1"/>
    <property type="molecule type" value="Genomic_DNA"/>
</dbReference>
<reference evidence="6 7" key="1">
    <citation type="journal article" date="2020" name="Genomics">
        <title>Complete, high-quality genomes from long-read metagenomic sequencing of two wolf lichen thalli reveals enigmatic genome architecture.</title>
        <authorList>
            <person name="McKenzie S.K."/>
            <person name="Walston R.F."/>
            <person name="Allen J.L."/>
        </authorList>
    </citation>
    <scope>NUCLEOTIDE SEQUENCE [LARGE SCALE GENOMIC DNA]</scope>
    <source>
        <strain evidence="6">WasteWater1</strain>
    </source>
</reference>